<dbReference type="InterPro" id="IPR036291">
    <property type="entry name" value="NAD(P)-bd_dom_sf"/>
</dbReference>
<dbReference type="SUPFAM" id="SSF51735">
    <property type="entry name" value="NAD(P)-binding Rossmann-fold domains"/>
    <property type="match status" value="1"/>
</dbReference>
<dbReference type="GO" id="GO:0016491">
    <property type="term" value="F:oxidoreductase activity"/>
    <property type="evidence" value="ECO:0007669"/>
    <property type="project" value="UniProtKB-KW"/>
</dbReference>
<dbReference type="Pfam" id="PF08240">
    <property type="entry name" value="ADH_N"/>
    <property type="match status" value="1"/>
</dbReference>
<dbReference type="InterPro" id="IPR014182">
    <property type="entry name" value="ADH_Zn_typ-1"/>
</dbReference>
<dbReference type="PANTHER" id="PTHR44154">
    <property type="entry name" value="QUINONE OXIDOREDUCTASE"/>
    <property type="match status" value="1"/>
</dbReference>
<dbReference type="EMBL" id="QYUL01000001">
    <property type="protein sequence ID" value="RJF83139.1"/>
    <property type="molecule type" value="Genomic_DNA"/>
</dbReference>
<dbReference type="RefSeq" id="WP_119828783.1">
    <property type="nucleotide sequence ID" value="NZ_QYUL01000001.1"/>
</dbReference>
<evidence type="ECO:0000259" key="4">
    <source>
        <dbReference type="SMART" id="SM00829"/>
    </source>
</evidence>
<comment type="similarity">
    <text evidence="1 3">Belongs to the zinc-containing alcohol dehydrogenase family. Quinone oxidoreductase subfamily.</text>
</comment>
<accession>A0A418VZI9</accession>
<dbReference type="Proteomes" id="UP000283458">
    <property type="component" value="Unassembled WGS sequence"/>
</dbReference>
<name>A0A418VZI9_9PROT</name>
<dbReference type="CDD" id="cd08252">
    <property type="entry name" value="AL_MDR"/>
    <property type="match status" value="1"/>
</dbReference>
<proteinExistence type="inferred from homology"/>
<keyword evidence="2" id="KW-0521">NADP</keyword>
<dbReference type="InterPro" id="IPR013149">
    <property type="entry name" value="ADH-like_C"/>
</dbReference>
<dbReference type="InterPro" id="IPR013154">
    <property type="entry name" value="ADH-like_N"/>
</dbReference>
<organism evidence="5 6">
    <name type="scientific">Azospirillum cavernae</name>
    <dbReference type="NCBI Taxonomy" id="2320860"/>
    <lineage>
        <taxon>Bacteria</taxon>
        <taxon>Pseudomonadati</taxon>
        <taxon>Pseudomonadota</taxon>
        <taxon>Alphaproteobacteria</taxon>
        <taxon>Rhodospirillales</taxon>
        <taxon>Azospirillaceae</taxon>
        <taxon>Azospirillum</taxon>
    </lineage>
</organism>
<protein>
    <recommendedName>
        <fullName evidence="3">Zinc-type alcohol dehydrogenase-like protein</fullName>
    </recommendedName>
</protein>
<feature type="domain" description="Enoyl reductase (ER)" evidence="4">
    <location>
        <begin position="13"/>
        <end position="335"/>
    </location>
</feature>
<dbReference type="AlphaFoldDB" id="A0A418VZI9"/>
<sequence>MKAIGYRASLPIGNPDSLIDVTLDTPVPTGRDLLVRIDAVSVNPVDVKLRANAAPADGALRVLGFDAAGTVEAVGPDVTLFRPGDAVFYAGAIDRPGANSEHHVVDERIVGPKPKSLTAAEAAALPLTAITAWEMLFDRLGLSRGATAEAGRSLLIVGGAGGVGSIAVQLARRLTGIRVIATASRPETADWAREMGAHDVIDHSGSIPDQIRALGLSGVDSVFVTTGTDQHFTALAEIVAPQGRIGLIDDPGLIDVRLLKRKSVSLHWEMMFARSLFQTADMAAQHALLAEVSRLVDDGTLRTTLTETLGRIDAETLRRAHALIETGKARGKIVLEGF</sequence>
<reference evidence="5 6" key="1">
    <citation type="submission" date="2018-09" db="EMBL/GenBank/DDBJ databases">
        <authorList>
            <person name="Zhu H."/>
        </authorList>
    </citation>
    <scope>NUCLEOTIDE SEQUENCE [LARGE SCALE GENOMIC DNA]</scope>
    <source>
        <strain evidence="5 6">K2W22B-5</strain>
    </source>
</reference>
<dbReference type="Gene3D" id="3.90.180.10">
    <property type="entry name" value="Medium-chain alcohol dehydrogenases, catalytic domain"/>
    <property type="match status" value="1"/>
</dbReference>
<evidence type="ECO:0000256" key="3">
    <source>
        <dbReference type="RuleBase" id="RU364000"/>
    </source>
</evidence>
<dbReference type="InterPro" id="IPR011032">
    <property type="entry name" value="GroES-like_sf"/>
</dbReference>
<dbReference type="SMART" id="SM00829">
    <property type="entry name" value="PKS_ER"/>
    <property type="match status" value="1"/>
</dbReference>
<evidence type="ECO:0000256" key="1">
    <source>
        <dbReference type="ARBA" id="ARBA00010371"/>
    </source>
</evidence>
<dbReference type="InterPro" id="IPR020843">
    <property type="entry name" value="ER"/>
</dbReference>
<gene>
    <name evidence="5" type="ORF">D3877_00050</name>
</gene>
<dbReference type="SUPFAM" id="SSF50129">
    <property type="entry name" value="GroES-like"/>
    <property type="match status" value="1"/>
</dbReference>
<keyword evidence="3" id="KW-0479">Metal-binding</keyword>
<keyword evidence="6" id="KW-1185">Reference proteome</keyword>
<dbReference type="InterPro" id="IPR051603">
    <property type="entry name" value="Zinc-ADH_QOR/CCCR"/>
</dbReference>
<dbReference type="Pfam" id="PF00107">
    <property type="entry name" value="ADH_zinc_N"/>
    <property type="match status" value="1"/>
</dbReference>
<dbReference type="NCBIfam" id="TIGR02817">
    <property type="entry name" value="adh_fam_1"/>
    <property type="match status" value="1"/>
</dbReference>
<dbReference type="OrthoDB" id="9785812at2"/>
<evidence type="ECO:0000313" key="5">
    <source>
        <dbReference type="EMBL" id="RJF83139.1"/>
    </source>
</evidence>
<comment type="caution">
    <text evidence="5">The sequence shown here is derived from an EMBL/GenBank/DDBJ whole genome shotgun (WGS) entry which is preliminary data.</text>
</comment>
<evidence type="ECO:0000313" key="6">
    <source>
        <dbReference type="Proteomes" id="UP000283458"/>
    </source>
</evidence>
<dbReference type="GO" id="GO:0008270">
    <property type="term" value="F:zinc ion binding"/>
    <property type="evidence" value="ECO:0007669"/>
    <property type="project" value="InterPro"/>
</dbReference>
<keyword evidence="3" id="KW-0862">Zinc</keyword>
<dbReference type="PANTHER" id="PTHR44154:SF1">
    <property type="entry name" value="QUINONE OXIDOREDUCTASE"/>
    <property type="match status" value="1"/>
</dbReference>
<evidence type="ECO:0000256" key="2">
    <source>
        <dbReference type="ARBA" id="ARBA00022857"/>
    </source>
</evidence>
<keyword evidence="3" id="KW-0560">Oxidoreductase</keyword>
<dbReference type="Gene3D" id="3.40.50.720">
    <property type="entry name" value="NAD(P)-binding Rossmann-like Domain"/>
    <property type="match status" value="1"/>
</dbReference>